<sequence length="237" mass="25805">MTQPFRINPRYTSRYWEGLELCLRDDRIEFRLPQVCHALSSAIWPGGFSKADGLVNWKVPLDYRCDDPVADLKRRCEEWGFQPTSTVGFLTAAKLTHASVTEIHGDCFRLLCCTTAGTRNAARAGMKRETYSAYMPGTINTILLLDARMTESAMVNAIITATEAKTAALQQLNIRETANGESATGTTTDAIAIAVSQSACWGKSEHAYAGVATTIGCAIGEAVYDTVLEAASTQHEV</sequence>
<dbReference type="PANTHER" id="PTHR35336">
    <property type="entry name" value="ADENOSYLCOBINAMIDE AMIDOHYDROLASE"/>
    <property type="match status" value="1"/>
</dbReference>
<name>A0A371PLI1_9BACL</name>
<dbReference type="RefSeq" id="WP_116043665.1">
    <property type="nucleotide sequence ID" value="NZ_QUBQ01000001.1"/>
</dbReference>
<dbReference type="OrthoDB" id="34339at2"/>
<evidence type="ECO:0008006" key="3">
    <source>
        <dbReference type="Google" id="ProtNLM"/>
    </source>
</evidence>
<gene>
    <name evidence="1" type="ORF">DX130_06200</name>
</gene>
<accession>A0A371PLI1</accession>
<reference evidence="1 2" key="1">
    <citation type="submission" date="2018-08" db="EMBL/GenBank/DDBJ databases">
        <title>Paenibacillus sp. M4BSY-1, whole genome shotgun sequence.</title>
        <authorList>
            <person name="Tuo L."/>
        </authorList>
    </citation>
    <scope>NUCLEOTIDE SEQUENCE [LARGE SCALE GENOMIC DNA]</scope>
    <source>
        <strain evidence="1 2">M4BSY-1</strain>
    </source>
</reference>
<dbReference type="InterPro" id="IPR002808">
    <property type="entry name" value="AdoCbi_amidolase"/>
</dbReference>
<dbReference type="AlphaFoldDB" id="A0A371PLI1"/>
<proteinExistence type="predicted"/>
<evidence type="ECO:0000313" key="1">
    <source>
        <dbReference type="EMBL" id="REK76627.1"/>
    </source>
</evidence>
<keyword evidence="2" id="KW-1185">Reference proteome</keyword>
<dbReference type="PANTHER" id="PTHR35336:SF5">
    <property type="entry name" value="ADENOSYLCOBINAMIDE AMIDOHYDROLASE"/>
    <property type="match status" value="1"/>
</dbReference>
<dbReference type="Proteomes" id="UP000261905">
    <property type="component" value="Unassembled WGS sequence"/>
</dbReference>
<evidence type="ECO:0000313" key="2">
    <source>
        <dbReference type="Proteomes" id="UP000261905"/>
    </source>
</evidence>
<dbReference type="Pfam" id="PF01955">
    <property type="entry name" value="CbiZ"/>
    <property type="match status" value="1"/>
</dbReference>
<organism evidence="1 2">
    <name type="scientific">Paenibacillus paeoniae</name>
    <dbReference type="NCBI Taxonomy" id="2292705"/>
    <lineage>
        <taxon>Bacteria</taxon>
        <taxon>Bacillati</taxon>
        <taxon>Bacillota</taxon>
        <taxon>Bacilli</taxon>
        <taxon>Bacillales</taxon>
        <taxon>Paenibacillaceae</taxon>
        <taxon>Paenibacillus</taxon>
    </lineage>
</organism>
<dbReference type="InterPro" id="IPR052209">
    <property type="entry name" value="CbiZ"/>
</dbReference>
<protein>
    <recommendedName>
        <fullName evidence="3">Adenosylcobinamide amidohydrolase</fullName>
    </recommendedName>
</protein>
<comment type="caution">
    <text evidence="1">The sequence shown here is derived from an EMBL/GenBank/DDBJ whole genome shotgun (WGS) entry which is preliminary data.</text>
</comment>
<dbReference type="EMBL" id="QUBQ01000001">
    <property type="protein sequence ID" value="REK76627.1"/>
    <property type="molecule type" value="Genomic_DNA"/>
</dbReference>